<organism evidence="1 2">
    <name type="scientific">Pleurodeles waltl</name>
    <name type="common">Iberian ribbed newt</name>
    <dbReference type="NCBI Taxonomy" id="8319"/>
    <lineage>
        <taxon>Eukaryota</taxon>
        <taxon>Metazoa</taxon>
        <taxon>Chordata</taxon>
        <taxon>Craniata</taxon>
        <taxon>Vertebrata</taxon>
        <taxon>Euteleostomi</taxon>
        <taxon>Amphibia</taxon>
        <taxon>Batrachia</taxon>
        <taxon>Caudata</taxon>
        <taxon>Salamandroidea</taxon>
        <taxon>Salamandridae</taxon>
        <taxon>Pleurodelinae</taxon>
        <taxon>Pleurodeles</taxon>
    </lineage>
</organism>
<dbReference type="EMBL" id="JANPWB010000014">
    <property type="protein sequence ID" value="KAJ1097255.1"/>
    <property type="molecule type" value="Genomic_DNA"/>
</dbReference>
<reference evidence="1" key="1">
    <citation type="journal article" date="2022" name="bioRxiv">
        <title>Sequencing and chromosome-scale assembly of the giantPleurodeles waltlgenome.</title>
        <authorList>
            <person name="Brown T."/>
            <person name="Elewa A."/>
            <person name="Iarovenko S."/>
            <person name="Subramanian E."/>
            <person name="Araus A.J."/>
            <person name="Petzold A."/>
            <person name="Susuki M."/>
            <person name="Suzuki K.-i.T."/>
            <person name="Hayashi T."/>
            <person name="Toyoda A."/>
            <person name="Oliveira C."/>
            <person name="Osipova E."/>
            <person name="Leigh N.D."/>
            <person name="Simon A."/>
            <person name="Yun M.H."/>
        </authorList>
    </citation>
    <scope>NUCLEOTIDE SEQUENCE</scope>
    <source>
        <strain evidence="1">20211129_DDA</strain>
        <tissue evidence="1">Liver</tissue>
    </source>
</reference>
<dbReference type="AlphaFoldDB" id="A0AAV7M366"/>
<protein>
    <submittedName>
        <fullName evidence="1">Uncharacterized protein</fullName>
    </submittedName>
</protein>
<comment type="caution">
    <text evidence="1">The sequence shown here is derived from an EMBL/GenBank/DDBJ whole genome shotgun (WGS) entry which is preliminary data.</text>
</comment>
<gene>
    <name evidence="1" type="ORF">NDU88_002380</name>
</gene>
<dbReference type="Proteomes" id="UP001066276">
    <property type="component" value="Chromosome 10"/>
</dbReference>
<evidence type="ECO:0000313" key="2">
    <source>
        <dbReference type="Proteomes" id="UP001066276"/>
    </source>
</evidence>
<keyword evidence="2" id="KW-1185">Reference proteome</keyword>
<sequence length="93" mass="9382">MRAVKAGLGGVSLAGQQTARGYAALLNVVHARWENGPGRRADPRAADRVASISFSAECTTLDCTTSQHTVAVGTGSGAAGGVALLVTKCEVGR</sequence>
<name>A0AAV7M366_PLEWA</name>
<evidence type="ECO:0000313" key="1">
    <source>
        <dbReference type="EMBL" id="KAJ1097255.1"/>
    </source>
</evidence>
<proteinExistence type="predicted"/>
<accession>A0AAV7M366</accession>